<feature type="transmembrane region" description="Helical" evidence="1">
    <location>
        <begin position="108"/>
        <end position="126"/>
    </location>
</feature>
<keyword evidence="1" id="KW-0472">Membrane</keyword>
<organism evidence="5">
    <name type="scientific">Soboliphyme baturini</name>
    <dbReference type="NCBI Taxonomy" id="241478"/>
    <lineage>
        <taxon>Eukaryota</taxon>
        <taxon>Metazoa</taxon>
        <taxon>Ecdysozoa</taxon>
        <taxon>Nematoda</taxon>
        <taxon>Enoplea</taxon>
        <taxon>Dorylaimia</taxon>
        <taxon>Dioctophymatida</taxon>
        <taxon>Dioctophymatoidea</taxon>
        <taxon>Soboliphymatidae</taxon>
        <taxon>Soboliphyme</taxon>
    </lineage>
</organism>
<evidence type="ECO:0000313" key="5">
    <source>
        <dbReference type="WBParaSite" id="SBAD_0001063201-mRNA-1"/>
    </source>
</evidence>
<dbReference type="GO" id="GO:0005886">
    <property type="term" value="C:plasma membrane"/>
    <property type="evidence" value="ECO:0007669"/>
    <property type="project" value="TreeGrafter"/>
</dbReference>
<dbReference type="AlphaFoldDB" id="A0A183J320"/>
<dbReference type="PANTHER" id="PTHR12127:SF7">
    <property type="entry name" value="SD02261P"/>
    <property type="match status" value="1"/>
</dbReference>
<dbReference type="Proteomes" id="UP000270296">
    <property type="component" value="Unassembled WGS sequence"/>
</dbReference>
<protein>
    <submittedName>
        <fullName evidence="5">Mucolipin-3</fullName>
    </submittedName>
</protein>
<name>A0A183J320_9BILA</name>
<dbReference type="GO" id="GO:0072345">
    <property type="term" value="F:NAADP-sensitive calcium-release channel activity"/>
    <property type="evidence" value="ECO:0007669"/>
    <property type="project" value="TreeGrafter"/>
</dbReference>
<keyword evidence="1" id="KW-1133">Transmembrane helix</keyword>
<dbReference type="OrthoDB" id="263481at2759"/>
<dbReference type="EMBL" id="UZAM01013842">
    <property type="protein sequence ID" value="VDP30375.1"/>
    <property type="molecule type" value="Genomic_DNA"/>
</dbReference>
<dbReference type="WBParaSite" id="SBAD_0001063201-mRNA-1">
    <property type="protein sequence ID" value="SBAD_0001063201-mRNA-1"/>
    <property type="gene ID" value="SBAD_0001063201"/>
</dbReference>
<dbReference type="InterPro" id="IPR039031">
    <property type="entry name" value="Mucolipin"/>
</dbReference>
<keyword evidence="4" id="KW-1185">Reference proteome</keyword>
<dbReference type="CDD" id="cd21050">
    <property type="entry name" value="ELD_TRPML"/>
    <property type="match status" value="1"/>
</dbReference>
<dbReference type="PANTHER" id="PTHR12127">
    <property type="entry name" value="MUCOLIPIN"/>
    <property type="match status" value="1"/>
</dbReference>
<dbReference type="InterPro" id="IPR049134">
    <property type="entry name" value="MCLN_ECD"/>
</dbReference>
<keyword evidence="1" id="KW-0812">Transmembrane</keyword>
<proteinExistence type="predicted"/>
<feature type="domain" description="Mucolipin extracytosolic" evidence="2">
    <location>
        <begin position="133"/>
        <end position="331"/>
    </location>
</feature>
<dbReference type="Pfam" id="PF21381">
    <property type="entry name" value="MCLN_ECD"/>
    <property type="match status" value="1"/>
</dbReference>
<gene>
    <name evidence="3" type="ORF">SBAD_LOCUS10268</name>
</gene>
<evidence type="ECO:0000259" key="2">
    <source>
        <dbReference type="Pfam" id="PF21381"/>
    </source>
</evidence>
<evidence type="ECO:0000313" key="4">
    <source>
        <dbReference type="Proteomes" id="UP000270296"/>
    </source>
</evidence>
<evidence type="ECO:0000256" key="1">
    <source>
        <dbReference type="SAM" id="Phobius"/>
    </source>
</evidence>
<accession>A0A183J320</accession>
<reference evidence="5" key="1">
    <citation type="submission" date="2016-06" db="UniProtKB">
        <authorList>
            <consortium name="WormBaseParasite"/>
        </authorList>
    </citation>
    <scope>IDENTIFICATION</scope>
</reference>
<sequence>MDAARLHHMVCAESNADSDSPEIAENALTSSSSNAGSSAYLINGDFEDGVETCVNREDIKGSFSAASSTAEIKKMSISDEEELRLRLKFFFMNPVEKYFVRRRVPWKLLLQVLKIVFVTIQLIVFGRMRMGHVIFMDEADTTLRHIFFSEWSSDRDIRSYPPGSGPYSVYTVDQLYEQLSYAIQKYYVINSTSFGNYEYDYNDENDNNEFPAQKLCIVQYSHGERFLPNNSYFFDTRLTKNCTPIKLDKKDRESKTFSIVPFLEKINMTLDLSRFMKAILSFNLKTINLNKVMSSDLPDCFLITVQIVFDNSMHSGQVTVNLFTEAQYIDCNGIILYARKLRSEYNLNFN</sequence>
<evidence type="ECO:0000313" key="3">
    <source>
        <dbReference type="EMBL" id="VDP30375.1"/>
    </source>
</evidence>
<dbReference type="GO" id="GO:0005765">
    <property type="term" value="C:lysosomal membrane"/>
    <property type="evidence" value="ECO:0007669"/>
    <property type="project" value="TreeGrafter"/>
</dbReference>
<reference evidence="3 4" key="2">
    <citation type="submission" date="2018-11" db="EMBL/GenBank/DDBJ databases">
        <authorList>
            <consortium name="Pathogen Informatics"/>
        </authorList>
    </citation>
    <scope>NUCLEOTIDE SEQUENCE [LARGE SCALE GENOMIC DNA]</scope>
</reference>